<evidence type="ECO:0000256" key="4">
    <source>
        <dbReference type="ARBA" id="ARBA00023002"/>
    </source>
</evidence>
<evidence type="ECO:0000256" key="10">
    <source>
        <dbReference type="ARBA" id="ARBA00048873"/>
    </source>
</evidence>
<evidence type="ECO:0000256" key="5">
    <source>
        <dbReference type="ARBA" id="ARBA00037508"/>
    </source>
</evidence>
<evidence type="ECO:0000256" key="2">
    <source>
        <dbReference type="ARBA" id="ARBA00022563"/>
    </source>
</evidence>
<dbReference type="EC" id="1.5.1.50" evidence="7"/>
<keyword evidence="4 12" id="KW-0560">Oxidoreductase</keyword>
<evidence type="ECO:0000256" key="7">
    <source>
        <dbReference type="ARBA" id="ARBA00039145"/>
    </source>
</evidence>
<accession>A0ABS7EEV6</accession>
<organism evidence="12 13">
    <name type="scientific">Neiella holothuriorum</name>
    <dbReference type="NCBI Taxonomy" id="2870530"/>
    <lineage>
        <taxon>Bacteria</taxon>
        <taxon>Pseudomonadati</taxon>
        <taxon>Pseudomonadota</taxon>
        <taxon>Gammaproteobacteria</taxon>
        <taxon>Alteromonadales</taxon>
        <taxon>Echinimonadaceae</taxon>
        <taxon>Neiella</taxon>
    </lineage>
</organism>
<comment type="function">
    <text evidence="5">Catalyzes the reduction of dihydromonapterin to tetrahydromonapterin. Also has lower activity with dihydrofolate.</text>
</comment>
<dbReference type="Pfam" id="PF00106">
    <property type="entry name" value="adh_short"/>
    <property type="match status" value="1"/>
</dbReference>
<dbReference type="PROSITE" id="PS00061">
    <property type="entry name" value="ADH_SHORT"/>
    <property type="match status" value="1"/>
</dbReference>
<comment type="catalytic activity">
    <reaction evidence="11">
        <text>7,8-dihydromonapterin + NADPH + H(+) = 5,6,7,8-tetrahydromonapterin + NADP(+)</text>
        <dbReference type="Rhea" id="RHEA:34847"/>
        <dbReference type="ChEBI" id="CHEBI:15378"/>
        <dbReference type="ChEBI" id="CHEBI:57783"/>
        <dbReference type="ChEBI" id="CHEBI:58349"/>
        <dbReference type="ChEBI" id="CHEBI:71175"/>
        <dbReference type="ChEBI" id="CHEBI:71177"/>
        <dbReference type="EC" id="1.5.1.50"/>
    </reaction>
</comment>
<sequence>MEQAVVITGGGQRVGLALALALKQQGYEVIVSYRSDKPGVQQLKQAGVITLQADFSEQAGIEQFINELDACCSSVRALIHNASDWLPESKASSPAVAMAQMMQIHAMVPYQLNLAFAEKLKLKGPGDIIHMSDYVVKTGSQKHIAYAASKAALQNMTLSFASLLAPQIKVNTIAPGLIMFNQHDDEAYRQKAKAKSLLQIEPGAEVIIETVNYILTNRYLTGSCIDLDGGRSLAR</sequence>
<keyword evidence="3" id="KW-0521">NADP</keyword>
<keyword evidence="13" id="KW-1185">Reference proteome</keyword>
<comment type="catalytic activity">
    <reaction evidence="10">
        <text>(6S)-5,6,7,8-tetrahydrofolate + NADP(+) = 7,8-dihydrofolate + NADPH + H(+)</text>
        <dbReference type="Rhea" id="RHEA:15009"/>
        <dbReference type="ChEBI" id="CHEBI:15378"/>
        <dbReference type="ChEBI" id="CHEBI:57451"/>
        <dbReference type="ChEBI" id="CHEBI:57453"/>
        <dbReference type="ChEBI" id="CHEBI:57783"/>
        <dbReference type="ChEBI" id="CHEBI:58349"/>
        <dbReference type="EC" id="1.5.1.3"/>
    </reaction>
</comment>
<dbReference type="Gene3D" id="3.40.50.720">
    <property type="entry name" value="NAD(P)-binding Rossmann-like Domain"/>
    <property type="match status" value="1"/>
</dbReference>
<name>A0ABS7EEV6_9GAMM</name>
<dbReference type="InterPro" id="IPR002347">
    <property type="entry name" value="SDR_fam"/>
</dbReference>
<reference evidence="12" key="1">
    <citation type="submission" date="2021-07" db="EMBL/GenBank/DDBJ databases">
        <title>Neiella marina sp. nov., isolated from the intestinal content of sea cucumber Apostichopus japonicus.</title>
        <authorList>
            <person name="Bai X."/>
        </authorList>
    </citation>
    <scope>NUCLEOTIDE SEQUENCE</scope>
    <source>
        <strain evidence="12">126</strain>
    </source>
</reference>
<gene>
    <name evidence="12" type="primary">folM</name>
    <name evidence="12" type="ORF">K0504_07460</name>
</gene>
<evidence type="ECO:0000313" key="12">
    <source>
        <dbReference type="EMBL" id="MBW8190869.1"/>
    </source>
</evidence>
<comment type="caution">
    <text evidence="12">The sequence shown here is derived from an EMBL/GenBank/DDBJ whole genome shotgun (WGS) entry which is preliminary data.</text>
</comment>
<evidence type="ECO:0000256" key="9">
    <source>
        <dbReference type="ARBA" id="ARBA00042299"/>
    </source>
</evidence>
<evidence type="ECO:0000256" key="8">
    <source>
        <dbReference type="ARBA" id="ARBA00039631"/>
    </source>
</evidence>
<dbReference type="SUPFAM" id="SSF51735">
    <property type="entry name" value="NAD(P)-binding Rossmann-fold domains"/>
    <property type="match status" value="1"/>
</dbReference>
<evidence type="ECO:0000313" key="13">
    <source>
        <dbReference type="Proteomes" id="UP001166251"/>
    </source>
</evidence>
<evidence type="ECO:0000256" key="11">
    <source>
        <dbReference type="ARBA" id="ARBA00049376"/>
    </source>
</evidence>
<evidence type="ECO:0000256" key="3">
    <source>
        <dbReference type="ARBA" id="ARBA00022857"/>
    </source>
</evidence>
<dbReference type="GO" id="GO:0016491">
    <property type="term" value="F:oxidoreductase activity"/>
    <property type="evidence" value="ECO:0007669"/>
    <property type="project" value="UniProtKB-KW"/>
</dbReference>
<evidence type="ECO:0000256" key="6">
    <source>
        <dbReference type="ARBA" id="ARBA00038212"/>
    </source>
</evidence>
<dbReference type="PRINTS" id="PR00081">
    <property type="entry name" value="GDHRDH"/>
</dbReference>
<dbReference type="PANTHER" id="PTHR43639:SF6">
    <property type="entry name" value="DIHYDROMONAPTERIN REDUCTASE"/>
    <property type="match status" value="1"/>
</dbReference>
<dbReference type="InterPro" id="IPR020904">
    <property type="entry name" value="Sc_DH/Rdtase_CS"/>
</dbReference>
<evidence type="ECO:0000256" key="1">
    <source>
        <dbReference type="ARBA" id="ARBA00012856"/>
    </source>
</evidence>
<keyword evidence="2" id="KW-0554">One-carbon metabolism</keyword>
<dbReference type="EC" id="1.5.1.3" evidence="1"/>
<proteinExistence type="inferred from homology"/>
<dbReference type="InterPro" id="IPR036291">
    <property type="entry name" value="NAD(P)-bd_dom_sf"/>
</dbReference>
<dbReference type="Proteomes" id="UP001166251">
    <property type="component" value="Unassembled WGS sequence"/>
</dbReference>
<dbReference type="PANTHER" id="PTHR43639">
    <property type="entry name" value="OXIDOREDUCTASE, SHORT-CHAIN DEHYDROGENASE/REDUCTASE FAMILY (AFU_ORTHOLOGUE AFUA_5G02870)"/>
    <property type="match status" value="1"/>
</dbReference>
<dbReference type="NCBIfam" id="NF005066">
    <property type="entry name" value="PRK06483.1"/>
    <property type="match status" value="1"/>
</dbReference>
<protein>
    <recommendedName>
        <fullName evidence="8">Dihydromonapterin reductase</fullName>
        <ecNumber evidence="1">1.5.1.3</ecNumber>
        <ecNumber evidence="7">1.5.1.50</ecNumber>
    </recommendedName>
    <alternativeName>
        <fullName evidence="9">Dihydrofolate reductase</fullName>
    </alternativeName>
</protein>
<comment type="similarity">
    <text evidence="6">Belongs to the short-chain dehydrogenases/reductases (SDR) family. FolM subfamily.</text>
</comment>
<dbReference type="EMBL" id="JAHZSS010000006">
    <property type="protein sequence ID" value="MBW8190869.1"/>
    <property type="molecule type" value="Genomic_DNA"/>
</dbReference>